<accession>A0ABV8DBU1</accession>
<dbReference type="EMBL" id="JBHSAJ010000048">
    <property type="protein sequence ID" value="MFC3936030.1"/>
    <property type="molecule type" value="Genomic_DNA"/>
</dbReference>
<evidence type="ECO:0000259" key="1">
    <source>
        <dbReference type="Pfam" id="PF08765"/>
    </source>
</evidence>
<dbReference type="InterPro" id="IPR014875">
    <property type="entry name" value="Mor_transcription_activator"/>
</dbReference>
<proteinExistence type="predicted"/>
<evidence type="ECO:0000313" key="3">
    <source>
        <dbReference type="Proteomes" id="UP001595693"/>
    </source>
</evidence>
<reference evidence="3" key="1">
    <citation type="journal article" date="2019" name="Int. J. Syst. Evol. Microbiol.">
        <title>The Global Catalogue of Microorganisms (GCM) 10K type strain sequencing project: providing services to taxonomists for standard genome sequencing and annotation.</title>
        <authorList>
            <consortium name="The Broad Institute Genomics Platform"/>
            <consortium name="The Broad Institute Genome Sequencing Center for Infectious Disease"/>
            <person name="Wu L."/>
            <person name="Ma J."/>
        </authorList>
    </citation>
    <scope>NUCLEOTIDE SEQUENCE [LARGE SCALE GENOMIC DNA]</scope>
    <source>
        <strain evidence="3">CCUG 2113</strain>
    </source>
</reference>
<gene>
    <name evidence="2" type="ORF">ACFOW3_15570</name>
</gene>
<dbReference type="RefSeq" id="WP_082437322.1">
    <property type="nucleotide sequence ID" value="NZ_JAMXAX010000016.1"/>
</dbReference>
<dbReference type="Gene3D" id="1.10.10.60">
    <property type="entry name" value="Homeodomain-like"/>
    <property type="match status" value="1"/>
</dbReference>
<keyword evidence="3" id="KW-1185">Reference proteome</keyword>
<dbReference type="Pfam" id="PF08765">
    <property type="entry name" value="Mor"/>
    <property type="match status" value="1"/>
</dbReference>
<dbReference type="InterPro" id="IPR009057">
    <property type="entry name" value="Homeodomain-like_sf"/>
</dbReference>
<feature type="domain" description="Mor transcription activator" evidence="1">
    <location>
        <begin position="51"/>
        <end position="134"/>
    </location>
</feature>
<dbReference type="SUPFAM" id="SSF46689">
    <property type="entry name" value="Homeodomain-like"/>
    <property type="match status" value="1"/>
</dbReference>
<organism evidence="2 3">
    <name type="scientific">Acidovorax facilis</name>
    <dbReference type="NCBI Taxonomy" id="12917"/>
    <lineage>
        <taxon>Bacteria</taxon>
        <taxon>Pseudomonadati</taxon>
        <taxon>Pseudomonadota</taxon>
        <taxon>Betaproteobacteria</taxon>
        <taxon>Burkholderiales</taxon>
        <taxon>Comamonadaceae</taxon>
        <taxon>Acidovorax</taxon>
    </lineage>
</organism>
<dbReference type="Proteomes" id="UP001595693">
    <property type="component" value="Unassembled WGS sequence"/>
</dbReference>
<name>A0ABV8DBU1_9BURK</name>
<comment type="caution">
    <text evidence="2">The sequence shown here is derived from an EMBL/GenBank/DDBJ whole genome shotgun (WGS) entry which is preliminary data.</text>
</comment>
<protein>
    <submittedName>
        <fullName evidence="2">Mor transcription activator family protein</fullName>
    </submittedName>
</protein>
<sequence>MPPSPAIPTDLLPPLLQDFERLIGLEPTMALVRHSGGLRIYIPTPERVSADHIFAHVIGLENLLKLAEVYGGEDHFQLPKAERALIQVRNQRIAQAYATHKTARELASEYHLTERQVVRIVAAMGATAPVDRRQALLF</sequence>
<evidence type="ECO:0000313" key="2">
    <source>
        <dbReference type="EMBL" id="MFC3936030.1"/>
    </source>
</evidence>